<organism evidence="3 4">
    <name type="scientific">Coregonus suidteri</name>
    <dbReference type="NCBI Taxonomy" id="861788"/>
    <lineage>
        <taxon>Eukaryota</taxon>
        <taxon>Metazoa</taxon>
        <taxon>Chordata</taxon>
        <taxon>Craniata</taxon>
        <taxon>Vertebrata</taxon>
        <taxon>Euteleostomi</taxon>
        <taxon>Actinopterygii</taxon>
        <taxon>Neopterygii</taxon>
        <taxon>Teleostei</taxon>
        <taxon>Protacanthopterygii</taxon>
        <taxon>Salmoniformes</taxon>
        <taxon>Salmonidae</taxon>
        <taxon>Coregoninae</taxon>
        <taxon>Coregonus</taxon>
    </lineage>
</organism>
<sequence>MPTTPLPLCNGNQSSQRQWVEKSRRCVLLNWDQVNYTGLQELLYYPFYLLTEEMRAVSPVINMGLLLVCAAFALSFNSQGGGNLREEEEDMWGDYLMDREDNHAEIKADLPGTCYVCKLIIKKVKAKLNGDNNKDDTAAALDSICGSLRMLKGMCKKLVNKYKVKLIDALVGDVDARDACKTLKLCK</sequence>
<keyword evidence="1" id="KW-1015">Disulfide bond</keyword>
<dbReference type="InterPro" id="IPR038847">
    <property type="entry name" value="Granulysin-like"/>
</dbReference>
<accession>A0AAN8L910</accession>
<dbReference type="PROSITE" id="PS50015">
    <property type="entry name" value="SAP_B"/>
    <property type="match status" value="1"/>
</dbReference>
<dbReference type="SMART" id="SM00741">
    <property type="entry name" value="SapB"/>
    <property type="match status" value="1"/>
</dbReference>
<comment type="caution">
    <text evidence="3">The sequence shown here is derived from an EMBL/GenBank/DDBJ whole genome shotgun (WGS) entry which is preliminary data.</text>
</comment>
<dbReference type="AlphaFoldDB" id="A0AAN8L910"/>
<dbReference type="EMBL" id="JAGTTL010000020">
    <property type="protein sequence ID" value="KAK6306999.1"/>
    <property type="molecule type" value="Genomic_DNA"/>
</dbReference>
<evidence type="ECO:0000256" key="1">
    <source>
        <dbReference type="ARBA" id="ARBA00023157"/>
    </source>
</evidence>
<dbReference type="SUPFAM" id="SSF47862">
    <property type="entry name" value="Saposin"/>
    <property type="match status" value="1"/>
</dbReference>
<gene>
    <name evidence="3" type="ORF">J4Q44_G00221470</name>
</gene>
<proteinExistence type="predicted"/>
<protein>
    <recommendedName>
        <fullName evidence="2">Saposin B-type domain-containing protein</fullName>
    </recommendedName>
</protein>
<dbReference type="Proteomes" id="UP001356427">
    <property type="component" value="Unassembled WGS sequence"/>
</dbReference>
<dbReference type="InterPro" id="IPR008139">
    <property type="entry name" value="SaposinB_dom"/>
</dbReference>
<dbReference type="GO" id="GO:0042742">
    <property type="term" value="P:defense response to bacterium"/>
    <property type="evidence" value="ECO:0007669"/>
    <property type="project" value="InterPro"/>
</dbReference>
<evidence type="ECO:0000313" key="4">
    <source>
        <dbReference type="Proteomes" id="UP001356427"/>
    </source>
</evidence>
<feature type="domain" description="Saposin B-type" evidence="2">
    <location>
        <begin position="110"/>
        <end position="187"/>
    </location>
</feature>
<dbReference type="Pfam" id="PF03489">
    <property type="entry name" value="SapB_2"/>
    <property type="match status" value="1"/>
</dbReference>
<reference evidence="3 4" key="1">
    <citation type="submission" date="2021-04" db="EMBL/GenBank/DDBJ databases">
        <authorList>
            <person name="De Guttry C."/>
            <person name="Zahm M."/>
            <person name="Klopp C."/>
            <person name="Cabau C."/>
            <person name="Louis A."/>
            <person name="Berthelot C."/>
            <person name="Parey E."/>
            <person name="Roest Crollius H."/>
            <person name="Montfort J."/>
            <person name="Robinson-Rechavi M."/>
            <person name="Bucao C."/>
            <person name="Bouchez O."/>
            <person name="Gislard M."/>
            <person name="Lluch J."/>
            <person name="Milhes M."/>
            <person name="Lampietro C."/>
            <person name="Lopez Roques C."/>
            <person name="Donnadieu C."/>
            <person name="Braasch I."/>
            <person name="Desvignes T."/>
            <person name="Postlethwait J."/>
            <person name="Bobe J."/>
            <person name="Wedekind C."/>
            <person name="Guiguen Y."/>
        </authorList>
    </citation>
    <scope>NUCLEOTIDE SEQUENCE [LARGE SCALE GENOMIC DNA]</scope>
    <source>
        <strain evidence="3">Cs_M1</strain>
        <tissue evidence="3">Blood</tissue>
    </source>
</reference>
<dbReference type="PANTHER" id="PTHR15541">
    <property type="entry name" value="GRANULYSIN RELATED"/>
    <property type="match status" value="1"/>
</dbReference>
<keyword evidence="4" id="KW-1185">Reference proteome</keyword>
<dbReference type="InterPro" id="IPR011001">
    <property type="entry name" value="Saposin-like"/>
</dbReference>
<evidence type="ECO:0000313" key="3">
    <source>
        <dbReference type="EMBL" id="KAK6306999.1"/>
    </source>
</evidence>
<name>A0AAN8L910_9TELE</name>
<dbReference type="InterPro" id="IPR008138">
    <property type="entry name" value="SapB_2"/>
</dbReference>
<dbReference type="PANTHER" id="PTHR15541:SF2">
    <property type="entry name" value="GRANULYSIN"/>
    <property type="match status" value="1"/>
</dbReference>
<dbReference type="Gene3D" id="1.10.225.10">
    <property type="entry name" value="Saposin-like"/>
    <property type="match status" value="1"/>
</dbReference>
<evidence type="ECO:0000259" key="2">
    <source>
        <dbReference type="PROSITE" id="PS50015"/>
    </source>
</evidence>